<evidence type="ECO:0000256" key="1">
    <source>
        <dbReference type="SAM" id="SignalP"/>
    </source>
</evidence>
<evidence type="ECO:0000313" key="2">
    <source>
        <dbReference type="EMBL" id="WZB86255.1"/>
    </source>
</evidence>
<evidence type="ECO:0000313" key="3">
    <source>
        <dbReference type="Proteomes" id="UP001483337"/>
    </source>
</evidence>
<protein>
    <submittedName>
        <fullName evidence="2">Uncharacterized protein</fullName>
    </submittedName>
</protein>
<keyword evidence="1" id="KW-0732">Signal</keyword>
<reference evidence="2 3" key="1">
    <citation type="submission" date="2024-04" db="EMBL/GenBank/DDBJ databases">
        <title>Okeanomitos corallinicola gen. &amp; sp. nov. (Nostocales, Cyanobacteria), a new toxic marine heterocyst-forming cyanobacterium from a coral reef.</title>
        <authorList>
            <person name="Li H."/>
            <person name="Li R."/>
            <person name="Kang J."/>
            <person name="Hii K.S."/>
            <person name="Mohamed H.F."/>
            <person name="Xu X."/>
            <person name="Luo Z."/>
        </authorList>
    </citation>
    <scope>NUCLEOTIDE SEQUENCE [LARGE SCALE GENOMIC DNA]</scope>
    <source>
        <strain evidence="2 3">TIOX110</strain>
    </source>
</reference>
<feature type="signal peptide" evidence="1">
    <location>
        <begin position="1"/>
        <end position="27"/>
    </location>
</feature>
<dbReference type="Proteomes" id="UP001483337">
    <property type="component" value="Chromosome"/>
</dbReference>
<sequence>MNFKIIPFSLALSILCGGFIITQPVFANQAETEVKSIWSVFSSTAGGFKILMPGQPTETTQKVKTKTGEIEVNMFTVERQEEGTKYTVAYIDYPQEYIDLLIKKNLVEQAIDTGKNTALDSAKGTIISEEKITLDGYLGKEINYTKPGQRVTKHRIFLVRNRLYQVSAESDQAKQKYLTKSISGFCDSFKLLAK</sequence>
<accession>A0ABZ2UN74</accession>
<keyword evidence="3" id="KW-1185">Reference proteome</keyword>
<dbReference type="RefSeq" id="WP_353929170.1">
    <property type="nucleotide sequence ID" value="NZ_CP150886.1"/>
</dbReference>
<feature type="chain" id="PRO_5046371014" evidence="1">
    <location>
        <begin position="28"/>
        <end position="194"/>
    </location>
</feature>
<gene>
    <name evidence="2" type="ORF">WJM97_12645</name>
</gene>
<organism evidence="2 3">
    <name type="scientific">Okeanomitos corallinicola TIOX110</name>
    <dbReference type="NCBI Taxonomy" id="3133117"/>
    <lineage>
        <taxon>Bacteria</taxon>
        <taxon>Bacillati</taxon>
        <taxon>Cyanobacteriota</taxon>
        <taxon>Cyanophyceae</taxon>
        <taxon>Nostocales</taxon>
        <taxon>Aphanizomenonaceae</taxon>
        <taxon>Okeanomitos</taxon>
    </lineage>
</organism>
<dbReference type="EMBL" id="CP150886">
    <property type="protein sequence ID" value="WZB86255.1"/>
    <property type="molecule type" value="Genomic_DNA"/>
</dbReference>
<name>A0ABZ2UN74_9CYAN</name>
<proteinExistence type="predicted"/>